<dbReference type="OMA" id="SDGRMQM"/>
<dbReference type="GO" id="GO:0006355">
    <property type="term" value="P:regulation of DNA-templated transcription"/>
    <property type="evidence" value="ECO:0000318"/>
    <property type="project" value="GO_Central"/>
</dbReference>
<organism evidence="13 14">
    <name type="scientific">Zostera marina</name>
    <name type="common">Eelgrass</name>
    <dbReference type="NCBI Taxonomy" id="29655"/>
    <lineage>
        <taxon>Eukaryota</taxon>
        <taxon>Viridiplantae</taxon>
        <taxon>Streptophyta</taxon>
        <taxon>Embryophyta</taxon>
        <taxon>Tracheophyta</taxon>
        <taxon>Spermatophyta</taxon>
        <taxon>Magnoliopsida</taxon>
        <taxon>Liliopsida</taxon>
        <taxon>Zosteraceae</taxon>
        <taxon>Zostera</taxon>
    </lineage>
</organism>
<evidence type="ECO:0000259" key="12">
    <source>
        <dbReference type="PROSITE" id="PS51745"/>
    </source>
</evidence>
<comment type="subunit">
    <text evidence="9">Homodimers and heterodimers.</text>
</comment>
<evidence type="ECO:0000259" key="11">
    <source>
        <dbReference type="PROSITE" id="PS50863"/>
    </source>
</evidence>
<dbReference type="SUPFAM" id="SSF54277">
    <property type="entry name" value="CAD &amp; PB1 domains"/>
    <property type="match status" value="1"/>
</dbReference>
<feature type="compositionally biased region" description="Polar residues" evidence="10">
    <location>
        <begin position="482"/>
        <end position="495"/>
    </location>
</feature>
<dbReference type="Proteomes" id="UP000036987">
    <property type="component" value="Unassembled WGS sequence"/>
</dbReference>
<dbReference type="FunFam" id="3.10.20.90:FF:000047">
    <property type="entry name" value="Auxin response factor"/>
    <property type="match status" value="1"/>
</dbReference>
<dbReference type="AlphaFoldDB" id="A0A0K9PFI0"/>
<dbReference type="Gene3D" id="2.30.30.1040">
    <property type="match status" value="1"/>
</dbReference>
<keyword evidence="5 9" id="KW-0238">DNA-binding</keyword>
<dbReference type="PANTHER" id="PTHR31384:SF79">
    <property type="entry name" value="AUXIN RESPONSE FACTOR 2"/>
    <property type="match status" value="1"/>
</dbReference>
<dbReference type="PANTHER" id="PTHR31384">
    <property type="entry name" value="AUXIN RESPONSE FACTOR 4-RELATED"/>
    <property type="match status" value="1"/>
</dbReference>
<evidence type="ECO:0000256" key="5">
    <source>
        <dbReference type="ARBA" id="ARBA00023125"/>
    </source>
</evidence>
<evidence type="ECO:0000256" key="2">
    <source>
        <dbReference type="ARBA" id="ARBA00004123"/>
    </source>
</evidence>
<dbReference type="GO" id="GO:0009734">
    <property type="term" value="P:auxin-activated signaling pathway"/>
    <property type="evidence" value="ECO:0007669"/>
    <property type="project" value="UniProtKB-KW"/>
</dbReference>
<evidence type="ECO:0000313" key="14">
    <source>
        <dbReference type="Proteomes" id="UP000036987"/>
    </source>
</evidence>
<dbReference type="EMBL" id="LFYR01000932">
    <property type="protein sequence ID" value="KMZ66980.1"/>
    <property type="molecule type" value="Genomic_DNA"/>
</dbReference>
<feature type="region of interest" description="Disordered" evidence="10">
    <location>
        <begin position="689"/>
        <end position="731"/>
    </location>
</feature>
<dbReference type="OrthoDB" id="1912783at2759"/>
<dbReference type="Pfam" id="PF02362">
    <property type="entry name" value="B3"/>
    <property type="match status" value="1"/>
</dbReference>
<evidence type="ECO:0000256" key="9">
    <source>
        <dbReference type="RuleBase" id="RU004561"/>
    </source>
</evidence>
<sequence length="859" mass="96004">MTPTSGASQKGNYADGRGESFSSGSSEMNDGVKNTVVSDVNRGLSDACPPPVSGKDFDSAFYDELWHACAGPLVTVPKQGEKVYYFPQGHIEQVEASTNQVANQQMPMYNLQPKILCRVMNVVLKAEPDTDEVFAQITLLPEEDDNTGEKEPPPVVHPRTRVRSFCKTLTASDTSTHGGFSVLRRHADECLPPLDMGKQPPTQELVAKDLHGVEWRFRHIFRGQPRRHLLQSGWSVFVSSKRLVAGDAFIFLRGENGELRVGVRRAMKHQANVPSSVISSHNMHLGVLATAWHAVSTGTMFIVYYKPRTSPSEFIVPYDQYMESLKNNHSIGMRFKMRFEGEEAPEQRFTGTIVGISDADSGRWSGSKWRSLKVRWDENSSISRPERVSPWKIEPASTPPLNPVPAPRNKRARANHVFPLSNSSSFVTTRDGTKTFVDSHMHEISKVLQGQETKSLHSVFAHDVESEISQRPTSWIGESKNDGNCQSRLGKTSWKSGARNEPMYSNMLTGFNVSGDTQGLSSVLRRTHEDNGPSKNHHQEQDGKFTLLSKPWLMQSNVLDVDRRWESSNQINVLPNQKIDSSRYGGHGYLSLQSYGIDHSTNWSSPKLPPNHIIEGPIKPILRRPQPCILKKSELPKVKGSGNCRIFGFQLNSNPEILDLETTHINAAHVSDSHSHPASIHQGSGFEIDQHTDECKGNNSTDSDLVRKEQVHRLQSSTPTSKDASKPCHGSARSCTKVHKQGIALGRSVDLTKFIDYDQLIDELDLMFDFKGELKPPNKNWVIVYRDNENDMMLVGDDPWQEFCCIVRKICIYTPEEVQRMNPGTLSPKIEDGEADISEERNTATNGTWESSPSPMADS</sequence>
<dbReference type="SMART" id="SM01019">
    <property type="entry name" value="B3"/>
    <property type="match status" value="1"/>
</dbReference>
<feature type="compositionally biased region" description="Polar residues" evidence="10">
    <location>
        <begin position="713"/>
        <end position="722"/>
    </location>
</feature>
<dbReference type="Gene3D" id="3.10.20.90">
    <property type="entry name" value="Phosphatidylinositol 3-kinase Catalytic Subunit, Chain A, domain 1"/>
    <property type="match status" value="1"/>
</dbReference>
<dbReference type="STRING" id="29655.A0A0K9PFI0"/>
<dbReference type="PROSITE" id="PS51745">
    <property type="entry name" value="PB1"/>
    <property type="match status" value="1"/>
</dbReference>
<dbReference type="GO" id="GO:0000976">
    <property type="term" value="F:transcription cis-regulatory region binding"/>
    <property type="evidence" value="ECO:0000318"/>
    <property type="project" value="GO_Central"/>
</dbReference>
<proteinExistence type="inferred from homology"/>
<dbReference type="CDD" id="cd10017">
    <property type="entry name" value="B3_DNA"/>
    <property type="match status" value="1"/>
</dbReference>
<dbReference type="InterPro" id="IPR053793">
    <property type="entry name" value="PB1-like"/>
</dbReference>
<feature type="region of interest" description="Disordered" evidence="10">
    <location>
        <begin position="474"/>
        <end position="500"/>
    </location>
</feature>
<evidence type="ECO:0000256" key="4">
    <source>
        <dbReference type="ARBA" id="ARBA00023015"/>
    </source>
</evidence>
<name>A0A0K9PFI0_ZOSMR</name>
<keyword evidence="4 9" id="KW-0805">Transcription regulation</keyword>
<dbReference type="SUPFAM" id="SSF101936">
    <property type="entry name" value="DNA-binding pseudobarrel domain"/>
    <property type="match status" value="1"/>
</dbReference>
<keyword evidence="8 9" id="KW-0927">Auxin signaling pathway</keyword>
<dbReference type="Pfam" id="PF02309">
    <property type="entry name" value="AUX_IAA"/>
    <property type="match status" value="1"/>
</dbReference>
<evidence type="ECO:0000256" key="7">
    <source>
        <dbReference type="ARBA" id="ARBA00023242"/>
    </source>
</evidence>
<feature type="domain" description="TF-B3" evidence="11">
    <location>
        <begin position="165"/>
        <end position="267"/>
    </location>
</feature>
<keyword evidence="6 9" id="KW-0804">Transcription</keyword>
<feature type="compositionally biased region" description="Polar residues" evidence="10">
    <location>
        <begin position="1"/>
        <end position="11"/>
    </location>
</feature>
<dbReference type="Pfam" id="PF06507">
    <property type="entry name" value="ARF_AD"/>
    <property type="match status" value="1"/>
</dbReference>
<comment type="similarity">
    <text evidence="3 9">Belongs to the ARF family.</text>
</comment>
<reference evidence="14" key="1">
    <citation type="journal article" date="2016" name="Nature">
        <title>The genome of the seagrass Zostera marina reveals angiosperm adaptation to the sea.</title>
        <authorList>
            <person name="Olsen J.L."/>
            <person name="Rouze P."/>
            <person name="Verhelst B."/>
            <person name="Lin Y.-C."/>
            <person name="Bayer T."/>
            <person name="Collen J."/>
            <person name="Dattolo E."/>
            <person name="De Paoli E."/>
            <person name="Dittami S."/>
            <person name="Maumus F."/>
            <person name="Michel G."/>
            <person name="Kersting A."/>
            <person name="Lauritano C."/>
            <person name="Lohaus R."/>
            <person name="Toepel M."/>
            <person name="Tonon T."/>
            <person name="Vanneste K."/>
            <person name="Amirebrahimi M."/>
            <person name="Brakel J."/>
            <person name="Bostroem C."/>
            <person name="Chovatia M."/>
            <person name="Grimwood J."/>
            <person name="Jenkins J.W."/>
            <person name="Jueterbock A."/>
            <person name="Mraz A."/>
            <person name="Stam W.T."/>
            <person name="Tice H."/>
            <person name="Bornberg-Bauer E."/>
            <person name="Green P.J."/>
            <person name="Pearson G.A."/>
            <person name="Procaccini G."/>
            <person name="Duarte C.M."/>
            <person name="Schmutz J."/>
            <person name="Reusch T.B.H."/>
            <person name="Van de Peer Y."/>
        </authorList>
    </citation>
    <scope>NUCLEOTIDE SEQUENCE [LARGE SCALE GENOMIC DNA]</scope>
    <source>
        <strain evidence="14">cv. Finnish</strain>
    </source>
</reference>
<keyword evidence="7 9" id="KW-0539">Nucleus</keyword>
<evidence type="ECO:0000256" key="1">
    <source>
        <dbReference type="ARBA" id="ARBA00003182"/>
    </source>
</evidence>
<dbReference type="InterPro" id="IPR044835">
    <property type="entry name" value="ARF_plant"/>
</dbReference>
<evidence type="ECO:0000256" key="10">
    <source>
        <dbReference type="SAM" id="MobiDB-lite"/>
    </source>
</evidence>
<comment type="function">
    <text evidence="1 9">Auxin response factors (ARFs) are transcriptional factors that bind specifically to the DNA sequence 5'-TGTCTC-3' found in the auxin-responsive promoter elements (AuxREs).</text>
</comment>
<protein>
    <recommendedName>
        <fullName evidence="9">Auxin response factor</fullName>
    </recommendedName>
</protein>
<dbReference type="PROSITE" id="PS50863">
    <property type="entry name" value="B3"/>
    <property type="match status" value="1"/>
</dbReference>
<feature type="compositionally biased region" description="Polar residues" evidence="10">
    <location>
        <begin position="843"/>
        <end position="859"/>
    </location>
</feature>
<feature type="domain" description="PB1" evidence="12">
    <location>
        <begin position="733"/>
        <end position="826"/>
    </location>
</feature>
<comment type="subcellular location">
    <subcellularLocation>
        <location evidence="2 9">Nucleus</location>
    </subcellularLocation>
</comment>
<evidence type="ECO:0000256" key="6">
    <source>
        <dbReference type="ARBA" id="ARBA00023163"/>
    </source>
</evidence>
<evidence type="ECO:0000256" key="3">
    <source>
        <dbReference type="ARBA" id="ARBA00007853"/>
    </source>
</evidence>
<evidence type="ECO:0000256" key="8">
    <source>
        <dbReference type="ARBA" id="ARBA00023294"/>
    </source>
</evidence>
<dbReference type="FunFam" id="2.30.30.1040:FF:000001">
    <property type="entry name" value="Auxin response factor"/>
    <property type="match status" value="1"/>
</dbReference>
<feature type="region of interest" description="Disordered" evidence="10">
    <location>
        <begin position="822"/>
        <end position="859"/>
    </location>
</feature>
<dbReference type="InterPro" id="IPR003340">
    <property type="entry name" value="B3_DNA-bd"/>
</dbReference>
<evidence type="ECO:0000313" key="13">
    <source>
        <dbReference type="EMBL" id="KMZ66980.1"/>
    </source>
</evidence>
<dbReference type="FunFam" id="2.40.330.10:FF:000001">
    <property type="entry name" value="Auxin response factor"/>
    <property type="match status" value="1"/>
</dbReference>
<comment type="caution">
    <text evidence="13">The sequence shown here is derived from an EMBL/GenBank/DDBJ whole genome shotgun (WGS) entry which is preliminary data.</text>
</comment>
<feature type="region of interest" description="Disordered" evidence="10">
    <location>
        <begin position="1"/>
        <end position="32"/>
    </location>
</feature>
<accession>A0A0K9PFI0</accession>
<dbReference type="Gene3D" id="2.40.330.10">
    <property type="entry name" value="DNA-binding pseudobarrel domain"/>
    <property type="match status" value="1"/>
</dbReference>
<gene>
    <name evidence="13" type="ORF">ZOSMA_27G00270</name>
</gene>
<dbReference type="InterPro" id="IPR033389">
    <property type="entry name" value="AUX/IAA_dom"/>
</dbReference>
<dbReference type="InterPro" id="IPR015300">
    <property type="entry name" value="DNA-bd_pseudobarrel_sf"/>
</dbReference>
<keyword evidence="14" id="KW-1185">Reference proteome</keyword>
<dbReference type="GO" id="GO:0005634">
    <property type="term" value="C:nucleus"/>
    <property type="evidence" value="ECO:0000318"/>
    <property type="project" value="GO_Central"/>
</dbReference>
<dbReference type="InterPro" id="IPR010525">
    <property type="entry name" value="ARF_dom"/>
</dbReference>